<reference evidence="1" key="1">
    <citation type="submission" date="2021-04" db="EMBL/GenBank/DDBJ databases">
        <title>Oceanospirillales bacteria with DddD are important DMSP degraders in coastal seawater.</title>
        <authorList>
            <person name="Liu J."/>
        </authorList>
    </citation>
    <scope>NUCLEOTIDE SEQUENCE</scope>
    <source>
        <strain evidence="1">D13-4</strain>
    </source>
</reference>
<organism evidence="1 2">
    <name type="scientific">Pseudomonas benzenivorans</name>
    <dbReference type="NCBI Taxonomy" id="556533"/>
    <lineage>
        <taxon>Bacteria</taxon>
        <taxon>Pseudomonadati</taxon>
        <taxon>Pseudomonadota</taxon>
        <taxon>Gammaproteobacteria</taxon>
        <taxon>Pseudomonadales</taxon>
        <taxon>Pseudomonadaceae</taxon>
        <taxon>Pseudomonas</taxon>
    </lineage>
</organism>
<evidence type="ECO:0000313" key="2">
    <source>
        <dbReference type="Proteomes" id="UP001059672"/>
    </source>
</evidence>
<dbReference type="InterPro" id="IPR014710">
    <property type="entry name" value="RmlC-like_jellyroll"/>
</dbReference>
<proteinExistence type="predicted"/>
<dbReference type="RefSeq" id="WP_255838661.1">
    <property type="nucleotide sequence ID" value="NZ_CP073346.1"/>
</dbReference>
<dbReference type="InterPro" id="IPR011051">
    <property type="entry name" value="RmlC_Cupin_sf"/>
</dbReference>
<dbReference type="PANTHER" id="PTHR37943">
    <property type="entry name" value="PROTEIN VES"/>
    <property type="match status" value="1"/>
</dbReference>
<dbReference type="EMBL" id="CP073346">
    <property type="protein sequence ID" value="UTW08061.1"/>
    <property type="molecule type" value="Genomic_DNA"/>
</dbReference>
<name>A0ABY5HAM0_9PSED</name>
<dbReference type="Proteomes" id="UP001059672">
    <property type="component" value="Chromosome"/>
</dbReference>
<dbReference type="CDD" id="cd20293">
    <property type="entry name" value="cupin_HutD_N"/>
    <property type="match status" value="1"/>
</dbReference>
<dbReference type="Gene3D" id="2.60.120.10">
    <property type="entry name" value="Jelly Rolls"/>
    <property type="match status" value="1"/>
</dbReference>
<dbReference type="SUPFAM" id="SSF51182">
    <property type="entry name" value="RmlC-like cupins"/>
    <property type="match status" value="1"/>
</dbReference>
<protein>
    <submittedName>
        <fullName evidence="1">HutD family protein</fullName>
    </submittedName>
</protein>
<sequence>MNRTQIYRAATYVATPWKNGLGSTLEVARDAGEGLEGFGWRLSIADIDQANGFSSFSGYQRVITVLEGEGMRLEVDGEHSAPLLAFEPFAFSGDSSVHCQLLRGGIRDFNLIYSPERFAARLQWLRADETQRVFTSASTLLLFAAGDPVEVQLDGAPCATLGRYDCLRIERVAALAELQIQGGASAPCCLIELSPR</sequence>
<dbReference type="Pfam" id="PF05962">
    <property type="entry name" value="HutD"/>
    <property type="match status" value="1"/>
</dbReference>
<gene>
    <name evidence="1" type="ORF">KDW96_01630</name>
</gene>
<evidence type="ECO:0000313" key="1">
    <source>
        <dbReference type="EMBL" id="UTW08061.1"/>
    </source>
</evidence>
<dbReference type="PANTHER" id="PTHR37943:SF1">
    <property type="entry name" value="PROTEIN VES"/>
    <property type="match status" value="1"/>
</dbReference>
<accession>A0ABY5HAM0</accession>
<keyword evidence="2" id="KW-1185">Reference proteome</keyword>
<dbReference type="CDD" id="cd20490">
    <property type="entry name" value="cupin_HutD_C"/>
    <property type="match status" value="1"/>
</dbReference>
<dbReference type="InterPro" id="IPR010282">
    <property type="entry name" value="Uncharacterised_HutD/Ves"/>
</dbReference>